<evidence type="ECO:0000256" key="1">
    <source>
        <dbReference type="SAM" id="MobiDB-lite"/>
    </source>
</evidence>
<dbReference type="Pfam" id="PF01904">
    <property type="entry name" value="DUF72"/>
    <property type="match status" value="1"/>
</dbReference>
<dbReference type="KEGG" id="bgv:CAL12_08065"/>
<dbReference type="PANTHER" id="PTHR30348:SF13">
    <property type="entry name" value="UPF0759 PROTEIN YUNF"/>
    <property type="match status" value="1"/>
</dbReference>
<sequence>MSTTPSTHPQHDARAPSGPPAPAILVGTASWTDPTLLASGRFYPAGTTTAEARLRHYATRFPIVEVDSSYYTLPSARNAQAWATRTPDDFVISIKAFRLFTGHQTPWAALDGDLRDALPEPPAHAGRDAVFIDQLPRDVVEESWRRFVFALEPLRMSGKLGTVHFQFPRWIKPDARGRARVADCVAHLEDHIASVEFRHRAWFDGAAAASTLDFLRELGAAHTVVDAPQGFQDAVPPVWATTRDDLALVRLHGRNAAAWTASGNASSGRFNYEYSTAELEELARRVRALADRVRTTHVILNTNFEDQGMRNAQGLMTALQAAL</sequence>
<dbReference type="SUPFAM" id="SSF117396">
    <property type="entry name" value="TM1631-like"/>
    <property type="match status" value="1"/>
</dbReference>
<proteinExistence type="predicted"/>
<dbReference type="OrthoDB" id="9780310at2"/>
<dbReference type="PANTHER" id="PTHR30348">
    <property type="entry name" value="UNCHARACTERIZED PROTEIN YECE"/>
    <property type="match status" value="1"/>
</dbReference>
<dbReference type="AlphaFoldDB" id="A0A1W6YIB0"/>
<dbReference type="Gene3D" id="3.20.20.410">
    <property type="entry name" value="Protein of unknown function UPF0759"/>
    <property type="match status" value="1"/>
</dbReference>
<reference evidence="2 3" key="1">
    <citation type="submission" date="2017-05" db="EMBL/GenBank/DDBJ databases">
        <title>Complete and WGS of Bordetella genogroups.</title>
        <authorList>
            <person name="Spilker T."/>
            <person name="LiPuma J."/>
        </authorList>
    </citation>
    <scope>NUCLEOTIDE SEQUENCE [LARGE SCALE GENOMIC DNA]</scope>
    <source>
        <strain evidence="2 3">AU19157</strain>
    </source>
</reference>
<name>A0A1W6YIB0_9BORD</name>
<protein>
    <recommendedName>
        <fullName evidence="4">DUF72 domain-containing protein</fullName>
    </recommendedName>
</protein>
<evidence type="ECO:0008006" key="4">
    <source>
        <dbReference type="Google" id="ProtNLM"/>
    </source>
</evidence>
<dbReference type="InterPro" id="IPR002763">
    <property type="entry name" value="DUF72"/>
</dbReference>
<dbReference type="EMBL" id="CP021108">
    <property type="protein sequence ID" value="ARP80797.1"/>
    <property type="molecule type" value="Genomic_DNA"/>
</dbReference>
<accession>A0A1W6YIB0</accession>
<organism evidence="2 3">
    <name type="scientific">Bordetella genomosp. 8</name>
    <dbReference type="NCBI Taxonomy" id="1416806"/>
    <lineage>
        <taxon>Bacteria</taxon>
        <taxon>Pseudomonadati</taxon>
        <taxon>Pseudomonadota</taxon>
        <taxon>Betaproteobacteria</taxon>
        <taxon>Burkholderiales</taxon>
        <taxon>Alcaligenaceae</taxon>
        <taxon>Bordetella</taxon>
    </lineage>
</organism>
<evidence type="ECO:0000313" key="3">
    <source>
        <dbReference type="Proteomes" id="UP000194151"/>
    </source>
</evidence>
<dbReference type="RefSeq" id="WP_086064017.1">
    <property type="nucleotide sequence ID" value="NZ_CP021108.1"/>
</dbReference>
<feature type="region of interest" description="Disordered" evidence="1">
    <location>
        <begin position="1"/>
        <end position="25"/>
    </location>
</feature>
<dbReference type="InterPro" id="IPR036520">
    <property type="entry name" value="UPF0759_sf"/>
</dbReference>
<dbReference type="Proteomes" id="UP000194151">
    <property type="component" value="Chromosome"/>
</dbReference>
<gene>
    <name evidence="2" type="ORF">CAL12_08065</name>
</gene>
<evidence type="ECO:0000313" key="2">
    <source>
        <dbReference type="EMBL" id="ARP80797.1"/>
    </source>
</evidence>
<keyword evidence="3" id="KW-1185">Reference proteome</keyword>